<evidence type="ECO:0000256" key="2">
    <source>
        <dbReference type="ARBA" id="ARBA00022692"/>
    </source>
</evidence>
<organism evidence="7 8">
    <name type="scientific">Suhomyces tanzawaensis NRRL Y-17324</name>
    <dbReference type="NCBI Taxonomy" id="984487"/>
    <lineage>
        <taxon>Eukaryota</taxon>
        <taxon>Fungi</taxon>
        <taxon>Dikarya</taxon>
        <taxon>Ascomycota</taxon>
        <taxon>Saccharomycotina</taxon>
        <taxon>Pichiomycetes</taxon>
        <taxon>Debaryomycetaceae</taxon>
        <taxon>Suhomyces</taxon>
    </lineage>
</organism>
<evidence type="ECO:0000256" key="6">
    <source>
        <dbReference type="SAM" id="Phobius"/>
    </source>
</evidence>
<keyword evidence="8" id="KW-1185">Reference proteome</keyword>
<dbReference type="AlphaFoldDB" id="A0A1E4SB80"/>
<dbReference type="PANTHER" id="PTHR23294">
    <property type="entry name" value="ET TRANSLATION PRODUCT-RELATED"/>
    <property type="match status" value="1"/>
</dbReference>
<dbReference type="EMBL" id="KV453917">
    <property type="protein sequence ID" value="ODV76759.1"/>
    <property type="molecule type" value="Genomic_DNA"/>
</dbReference>
<dbReference type="GeneID" id="30982271"/>
<dbReference type="STRING" id="984487.A0A1E4SB80"/>
<dbReference type="InterPro" id="IPR010291">
    <property type="entry name" value="Ion_channel_UNC-93"/>
</dbReference>
<feature type="transmembrane region" description="Helical" evidence="6">
    <location>
        <begin position="346"/>
        <end position="363"/>
    </location>
</feature>
<dbReference type="CDD" id="cd06178">
    <property type="entry name" value="MFS_unc93-like"/>
    <property type="match status" value="1"/>
</dbReference>
<dbReference type="PANTHER" id="PTHR23294:SF59">
    <property type="entry name" value="UNC93-LIKE PROTEIN C922.05C"/>
    <property type="match status" value="1"/>
</dbReference>
<dbReference type="Gene3D" id="1.20.1250.20">
    <property type="entry name" value="MFS general substrate transporter like domains"/>
    <property type="match status" value="1"/>
</dbReference>
<feature type="transmembrane region" description="Helical" evidence="6">
    <location>
        <begin position="461"/>
        <end position="486"/>
    </location>
</feature>
<feature type="transmembrane region" description="Helical" evidence="6">
    <location>
        <begin position="316"/>
        <end position="334"/>
    </location>
</feature>
<evidence type="ECO:0000256" key="1">
    <source>
        <dbReference type="ARBA" id="ARBA00004141"/>
    </source>
</evidence>
<evidence type="ECO:0000256" key="4">
    <source>
        <dbReference type="ARBA" id="ARBA00023136"/>
    </source>
</evidence>
<evidence type="ECO:0000313" key="7">
    <source>
        <dbReference type="EMBL" id="ODV76759.1"/>
    </source>
</evidence>
<feature type="region of interest" description="Disordered" evidence="5">
    <location>
        <begin position="1"/>
        <end position="21"/>
    </location>
</feature>
<feature type="transmembrane region" description="Helical" evidence="6">
    <location>
        <begin position="129"/>
        <end position="148"/>
    </location>
</feature>
<name>A0A1E4SB80_9ASCO</name>
<feature type="transmembrane region" description="Helical" evidence="6">
    <location>
        <begin position="436"/>
        <end position="455"/>
    </location>
</feature>
<dbReference type="GO" id="GO:0016020">
    <property type="term" value="C:membrane"/>
    <property type="evidence" value="ECO:0007669"/>
    <property type="project" value="UniProtKB-SubCell"/>
</dbReference>
<sequence>MSEDKVPPQVEVDTNSSNDLSGADLGDGHLELRQHSSAEIESLGKWYDKKFRVFGAGFRFSDSMTQVVMLSFVVFMTPGMYNALSGIGASIKDVKTSDNSVVALYSTFATIGFFGGTICNTIGVRASLIFGGIGYALYSASLLCYYHTENKGFVIFAGAFLGVCASVLWAAQGSIIMSYPAEGQKGRALMVFWVIFNLGAVIGSIIPLANNLENKNSFVNDGTYIAFIILMCLGSVIAFFMLPISKVWKADGTRVMTKAHPNWKKELMDMGRLLIKEPKIYFLFPMFFSSNWFYTYQFNEFNAGRFNLRTRSLNSLLYWFSQMVGAVAIGTVLDMGRYRRSVRAKIGWVIVFLTGMAIWGGGLKFQLGFTREDVTPIKHADGTITPARLAPIDYKEGKYIGPMFLYMFYGVYDAIFQNFILWTLGAMSNNPKKTALYGGFYKGIQSAAAAIAWRLDAMGHLYMAMFGSSWGLVQGSLLIAAPLILFKITDHTELEDDGMENIFDADELRSVKSTVGSNLPNDEKV</sequence>
<dbReference type="Pfam" id="PF05978">
    <property type="entry name" value="UNC-93"/>
    <property type="match status" value="1"/>
</dbReference>
<feature type="transmembrane region" description="Helical" evidence="6">
    <location>
        <begin position="154"/>
        <end position="176"/>
    </location>
</feature>
<accession>A0A1E4SB80</accession>
<dbReference type="Proteomes" id="UP000094285">
    <property type="component" value="Unassembled WGS sequence"/>
</dbReference>
<keyword evidence="3 6" id="KW-1133">Transmembrane helix</keyword>
<dbReference type="InterPro" id="IPR036259">
    <property type="entry name" value="MFS_trans_sf"/>
</dbReference>
<dbReference type="RefSeq" id="XP_020061881.1">
    <property type="nucleotide sequence ID" value="XM_020208134.1"/>
</dbReference>
<feature type="transmembrane region" description="Helical" evidence="6">
    <location>
        <begin position="224"/>
        <end position="244"/>
    </location>
</feature>
<evidence type="ECO:0000256" key="3">
    <source>
        <dbReference type="ARBA" id="ARBA00022989"/>
    </source>
</evidence>
<feature type="transmembrane region" description="Helical" evidence="6">
    <location>
        <begin position="103"/>
        <end position="122"/>
    </location>
</feature>
<keyword evidence="2 6" id="KW-0812">Transmembrane</keyword>
<dbReference type="SUPFAM" id="SSF103473">
    <property type="entry name" value="MFS general substrate transporter"/>
    <property type="match status" value="1"/>
</dbReference>
<reference evidence="8" key="1">
    <citation type="submission" date="2016-05" db="EMBL/GenBank/DDBJ databases">
        <title>Comparative genomics of biotechnologically important yeasts.</title>
        <authorList>
            <consortium name="DOE Joint Genome Institute"/>
            <person name="Riley R."/>
            <person name="Haridas S."/>
            <person name="Wolfe K.H."/>
            <person name="Lopes M.R."/>
            <person name="Hittinger C.T."/>
            <person name="Goker M."/>
            <person name="Salamov A."/>
            <person name="Wisecaver J."/>
            <person name="Long T.M."/>
            <person name="Aerts A.L."/>
            <person name="Barry K."/>
            <person name="Choi C."/>
            <person name="Clum A."/>
            <person name="Coughlan A.Y."/>
            <person name="Deshpande S."/>
            <person name="Douglass A.P."/>
            <person name="Hanson S.J."/>
            <person name="Klenk H.-P."/>
            <person name="Labutti K."/>
            <person name="Lapidus A."/>
            <person name="Lindquist E."/>
            <person name="Lipzen A."/>
            <person name="Meier-Kolthoff J.P."/>
            <person name="Ohm R.A."/>
            <person name="Otillar R.P."/>
            <person name="Pangilinan J."/>
            <person name="Peng Y."/>
            <person name="Rokas A."/>
            <person name="Rosa C.A."/>
            <person name="Scheuner C."/>
            <person name="Sibirny A.A."/>
            <person name="Slot J.C."/>
            <person name="Stielow J.B."/>
            <person name="Sun H."/>
            <person name="Kurtzman C.P."/>
            <person name="Blackwell M."/>
            <person name="Grigoriev I.V."/>
            <person name="Jeffries T.W."/>
        </authorList>
    </citation>
    <scope>NUCLEOTIDE SEQUENCE [LARGE SCALE GENOMIC DNA]</scope>
    <source>
        <strain evidence="8">NRRL Y-17324</strain>
    </source>
</reference>
<keyword evidence="4 6" id="KW-0472">Membrane</keyword>
<feature type="transmembrane region" description="Helical" evidence="6">
    <location>
        <begin position="188"/>
        <end position="209"/>
    </location>
</feature>
<feature type="transmembrane region" description="Helical" evidence="6">
    <location>
        <begin position="403"/>
        <end position="424"/>
    </location>
</feature>
<evidence type="ECO:0000313" key="8">
    <source>
        <dbReference type="Proteomes" id="UP000094285"/>
    </source>
</evidence>
<proteinExistence type="predicted"/>
<feature type="transmembrane region" description="Helical" evidence="6">
    <location>
        <begin position="67"/>
        <end position="91"/>
    </location>
</feature>
<evidence type="ECO:0000256" key="5">
    <source>
        <dbReference type="SAM" id="MobiDB-lite"/>
    </source>
</evidence>
<dbReference type="InterPro" id="IPR051617">
    <property type="entry name" value="UNC-93-like_regulator"/>
</dbReference>
<dbReference type="OrthoDB" id="196103at2759"/>
<comment type="subcellular location">
    <subcellularLocation>
        <location evidence="1">Membrane</location>
        <topology evidence="1">Multi-pass membrane protein</topology>
    </subcellularLocation>
</comment>
<gene>
    <name evidence="7" type="ORF">CANTADRAFT_27535</name>
</gene>
<protein>
    <submittedName>
        <fullName evidence="7">MFS general substrate transporter</fullName>
    </submittedName>
</protein>